<dbReference type="Gene3D" id="2.170.130.10">
    <property type="entry name" value="TonB-dependent receptor, plug domain"/>
    <property type="match status" value="1"/>
</dbReference>
<evidence type="ECO:0000256" key="2">
    <source>
        <dbReference type="ARBA" id="ARBA00022448"/>
    </source>
</evidence>
<dbReference type="Pfam" id="PF07715">
    <property type="entry name" value="Plug"/>
    <property type="match status" value="1"/>
</dbReference>
<evidence type="ECO:0000256" key="10">
    <source>
        <dbReference type="SAM" id="SignalP"/>
    </source>
</evidence>
<dbReference type="RefSeq" id="WP_169226909.1">
    <property type="nucleotide sequence ID" value="NZ_JABBGC010000002.1"/>
</dbReference>
<dbReference type="EMBL" id="JABBGC010000002">
    <property type="protein sequence ID" value="NML39854.1"/>
    <property type="molecule type" value="Genomic_DNA"/>
</dbReference>
<dbReference type="InterPro" id="IPR012910">
    <property type="entry name" value="Plug_dom"/>
</dbReference>
<dbReference type="SUPFAM" id="SSF49464">
    <property type="entry name" value="Carboxypeptidase regulatory domain-like"/>
    <property type="match status" value="1"/>
</dbReference>
<evidence type="ECO:0000256" key="8">
    <source>
        <dbReference type="PROSITE-ProRule" id="PRU01360"/>
    </source>
</evidence>
<keyword evidence="4 8" id="KW-0812">Transmembrane</keyword>
<sequence>MKKKCLLVLAFLVCLCTGAIAQTKNVSGTVRDADDGHPLSGVSVRQTGGAKAVPTDQQGRFTITVTAGALLEFYAIGYEPQQIRAGAQDSLIVRLKSKDKQLGEVVITAYGNTRKQAFTGTAAVISNEKFKDLQVSTVTGVLQGNASGVLAITSSGQPGENPTIRIRGIGSFNASNDPLILLDGTPYSGSINSINPGDVESITVLKDASSTSIYGSRAANGIIQITTKRGKGKSHFEFSGLTGFSRRAVKEYSTLNATQYYEMAWEALRNDARDNPALLTQFNVPTPEAYASKQVAPRLVYNPFNVAQPVGENGKIDPNAKMLWNDNWMDEMTRTGIRHDLNMNVSGSDAANTIRYYLSGGYIQDQGLQKESEFKRYSGRAKIDATPVKWLQVGVNSSLAYSYQNYPYQGNAAASNGIGFARTIAPIHPIYLRDWKTGDFLLDGSGNKVFDFGNNTTVLGVQRPAAQNRLFNQGQNPSATTSINPITNERLTANGNAYVGVDLFKGLSFKSQYSIDYNQIDNNTFWNPFYGDGTTSGGLSFRSITLLYAQNFSNAFTYDNTFGQHHVNVVAGMEAFRRVSEITTTQRTGFTYAKPTQPSYGTTSTAEGYKETFRLQSYFARAAYDLSDKYHLSLSIRTDGATRFAKDVRWGVFYAAGASWNLDKEQFMENVDFLSQLKLKASYGTSGNQALPGSFPYLGTYSAGANVGSTPGSIINTVANTSLSWETQKQLDLGVEFGVLKDRITGSFVYFDRRSAHLLFNRPLPNSTGINFIADNVGGVKNAGFEIELNTLNLRTSKLEWRTSVNVTKLKNVITEVAPGTNQVLGGSWYEWFIPQYAGVDPTDGKPMWYKDDAANAGNKVTTKKYSEATRYHLGNKLSDYTGGITNTIRYRNFDFTVLASFAIGGKYYDADYAALRNGMVNFGNNASMDVYKRWQSPENPGDGLTPKLSTTADNSAASSSRFLYDLSYMRIRNITLGYRFPEGLLKRAHISNARVFADLQNAFTVFGGPKGADPEAGVDATTSGNNTTTNKIFSIGINVGL</sequence>
<dbReference type="InterPro" id="IPR000531">
    <property type="entry name" value="Beta-barrel_TonB"/>
</dbReference>
<dbReference type="NCBIfam" id="TIGR04057">
    <property type="entry name" value="SusC_RagA_signa"/>
    <property type="match status" value="1"/>
</dbReference>
<dbReference type="InterPro" id="IPR008969">
    <property type="entry name" value="CarboxyPept-like_regulatory"/>
</dbReference>
<accession>A0A848GN68</accession>
<evidence type="ECO:0000259" key="12">
    <source>
        <dbReference type="Pfam" id="PF07715"/>
    </source>
</evidence>
<dbReference type="PROSITE" id="PS52016">
    <property type="entry name" value="TONB_DEPENDENT_REC_3"/>
    <property type="match status" value="1"/>
</dbReference>
<evidence type="ECO:0000256" key="1">
    <source>
        <dbReference type="ARBA" id="ARBA00004571"/>
    </source>
</evidence>
<evidence type="ECO:0000313" key="14">
    <source>
        <dbReference type="Proteomes" id="UP000583266"/>
    </source>
</evidence>
<keyword evidence="7 8" id="KW-0998">Cell outer membrane</keyword>
<dbReference type="Proteomes" id="UP000583266">
    <property type="component" value="Unassembled WGS sequence"/>
</dbReference>
<dbReference type="Gene3D" id="2.60.40.1120">
    <property type="entry name" value="Carboxypeptidase-like, regulatory domain"/>
    <property type="match status" value="1"/>
</dbReference>
<evidence type="ECO:0000313" key="13">
    <source>
        <dbReference type="EMBL" id="NML39854.1"/>
    </source>
</evidence>
<dbReference type="SUPFAM" id="SSF56935">
    <property type="entry name" value="Porins"/>
    <property type="match status" value="1"/>
</dbReference>
<dbReference type="InterPro" id="IPR037066">
    <property type="entry name" value="Plug_dom_sf"/>
</dbReference>
<keyword evidence="10" id="KW-0732">Signal</keyword>
<evidence type="ECO:0000256" key="6">
    <source>
        <dbReference type="ARBA" id="ARBA00023136"/>
    </source>
</evidence>
<comment type="similarity">
    <text evidence="8 9">Belongs to the TonB-dependent receptor family.</text>
</comment>
<keyword evidence="14" id="KW-1185">Reference proteome</keyword>
<protein>
    <submittedName>
        <fullName evidence="13">SusC/RagA family TonB-linked outer membrane protein</fullName>
    </submittedName>
</protein>
<evidence type="ECO:0000259" key="11">
    <source>
        <dbReference type="Pfam" id="PF00593"/>
    </source>
</evidence>
<dbReference type="InterPro" id="IPR023997">
    <property type="entry name" value="TonB-dep_OMP_SusC/RagA_CS"/>
</dbReference>
<dbReference type="InterPro" id="IPR036942">
    <property type="entry name" value="Beta-barrel_TonB_sf"/>
</dbReference>
<keyword evidence="5 9" id="KW-0798">TonB box</keyword>
<proteinExistence type="inferred from homology"/>
<keyword evidence="3 8" id="KW-1134">Transmembrane beta strand</keyword>
<evidence type="ECO:0000256" key="5">
    <source>
        <dbReference type="ARBA" id="ARBA00023077"/>
    </source>
</evidence>
<evidence type="ECO:0000256" key="4">
    <source>
        <dbReference type="ARBA" id="ARBA00022692"/>
    </source>
</evidence>
<evidence type="ECO:0000256" key="9">
    <source>
        <dbReference type="RuleBase" id="RU003357"/>
    </source>
</evidence>
<dbReference type="GO" id="GO:0009279">
    <property type="term" value="C:cell outer membrane"/>
    <property type="evidence" value="ECO:0007669"/>
    <property type="project" value="UniProtKB-SubCell"/>
</dbReference>
<organism evidence="13 14">
    <name type="scientific">Chitinophaga fulva</name>
    <dbReference type="NCBI Taxonomy" id="2728842"/>
    <lineage>
        <taxon>Bacteria</taxon>
        <taxon>Pseudomonadati</taxon>
        <taxon>Bacteroidota</taxon>
        <taxon>Chitinophagia</taxon>
        <taxon>Chitinophagales</taxon>
        <taxon>Chitinophagaceae</taxon>
        <taxon>Chitinophaga</taxon>
    </lineage>
</organism>
<evidence type="ECO:0000256" key="3">
    <source>
        <dbReference type="ARBA" id="ARBA00022452"/>
    </source>
</evidence>
<dbReference type="InterPro" id="IPR039426">
    <property type="entry name" value="TonB-dep_rcpt-like"/>
</dbReference>
<evidence type="ECO:0000256" key="7">
    <source>
        <dbReference type="ARBA" id="ARBA00023237"/>
    </source>
</evidence>
<name>A0A848GN68_9BACT</name>
<feature type="signal peptide" evidence="10">
    <location>
        <begin position="1"/>
        <end position="21"/>
    </location>
</feature>
<dbReference type="InterPro" id="IPR023996">
    <property type="entry name" value="TonB-dep_OMP_SusC/RagA"/>
</dbReference>
<comment type="subcellular location">
    <subcellularLocation>
        <location evidence="1 8">Cell outer membrane</location>
        <topology evidence="1 8">Multi-pass membrane protein</topology>
    </subcellularLocation>
</comment>
<feature type="chain" id="PRO_5032766848" evidence="10">
    <location>
        <begin position="22"/>
        <end position="1042"/>
    </location>
</feature>
<keyword evidence="6 8" id="KW-0472">Membrane</keyword>
<reference evidence="13 14" key="1">
    <citation type="submission" date="2020-04" db="EMBL/GenBank/DDBJ databases">
        <title>Chitinophaga sp. G-6-1-13 sp. nov., isolated from soil.</title>
        <authorList>
            <person name="Dahal R.H."/>
            <person name="Chaudhary D.K."/>
        </authorList>
    </citation>
    <scope>NUCLEOTIDE SEQUENCE [LARGE SCALE GENOMIC DNA]</scope>
    <source>
        <strain evidence="13 14">G-6-1-13</strain>
    </source>
</reference>
<dbReference type="NCBIfam" id="TIGR04056">
    <property type="entry name" value="OMP_RagA_SusC"/>
    <property type="match status" value="1"/>
</dbReference>
<keyword evidence="2 8" id="KW-0813">Transport</keyword>
<dbReference type="AlphaFoldDB" id="A0A848GN68"/>
<dbReference type="Gene3D" id="2.40.170.20">
    <property type="entry name" value="TonB-dependent receptor, beta-barrel domain"/>
    <property type="match status" value="1"/>
</dbReference>
<feature type="domain" description="TonB-dependent receptor plug" evidence="12">
    <location>
        <begin position="115"/>
        <end position="222"/>
    </location>
</feature>
<comment type="caution">
    <text evidence="13">The sequence shown here is derived from an EMBL/GenBank/DDBJ whole genome shotgun (WGS) entry which is preliminary data.</text>
</comment>
<dbReference type="Pfam" id="PF00593">
    <property type="entry name" value="TonB_dep_Rec_b-barrel"/>
    <property type="match status" value="1"/>
</dbReference>
<dbReference type="Pfam" id="PF13715">
    <property type="entry name" value="CarbopepD_reg_2"/>
    <property type="match status" value="1"/>
</dbReference>
<gene>
    <name evidence="13" type="ORF">HHL17_21825</name>
</gene>
<feature type="domain" description="TonB-dependent receptor-like beta-barrel" evidence="11">
    <location>
        <begin position="452"/>
        <end position="1002"/>
    </location>
</feature>